<proteinExistence type="predicted"/>
<accession>A0ABD3R020</accession>
<evidence type="ECO:0000256" key="5">
    <source>
        <dbReference type="SAM" id="Phobius"/>
    </source>
</evidence>
<feature type="transmembrane region" description="Helical" evidence="5">
    <location>
        <begin position="795"/>
        <end position="817"/>
    </location>
</feature>
<keyword evidence="2" id="KW-0433">Leucine-rich repeat</keyword>
<dbReference type="SMART" id="SM00368">
    <property type="entry name" value="LRR_RI"/>
    <property type="match status" value="8"/>
</dbReference>
<feature type="region of interest" description="Disordered" evidence="4">
    <location>
        <begin position="983"/>
        <end position="1023"/>
    </location>
</feature>
<feature type="region of interest" description="Disordered" evidence="4">
    <location>
        <begin position="491"/>
        <end position="661"/>
    </location>
</feature>
<feature type="compositionally biased region" description="Polar residues" evidence="4">
    <location>
        <begin position="547"/>
        <end position="558"/>
    </location>
</feature>
<dbReference type="GO" id="GO:0005096">
    <property type="term" value="F:GTPase activator activity"/>
    <property type="evidence" value="ECO:0007669"/>
    <property type="project" value="UniProtKB-KW"/>
</dbReference>
<dbReference type="SUPFAM" id="SSF52047">
    <property type="entry name" value="RNI-like"/>
    <property type="match status" value="1"/>
</dbReference>
<organism evidence="6 7">
    <name type="scientific">Cyclotella cryptica</name>
    <dbReference type="NCBI Taxonomy" id="29204"/>
    <lineage>
        <taxon>Eukaryota</taxon>
        <taxon>Sar</taxon>
        <taxon>Stramenopiles</taxon>
        <taxon>Ochrophyta</taxon>
        <taxon>Bacillariophyta</taxon>
        <taxon>Coscinodiscophyceae</taxon>
        <taxon>Thalassiosirophycidae</taxon>
        <taxon>Stephanodiscales</taxon>
        <taxon>Stephanodiscaceae</taxon>
        <taxon>Cyclotella</taxon>
    </lineage>
</organism>
<dbReference type="EMBL" id="JABMIG020000006">
    <property type="protein sequence ID" value="KAL3804701.1"/>
    <property type="molecule type" value="Genomic_DNA"/>
</dbReference>
<keyword evidence="5" id="KW-0472">Membrane</keyword>
<feature type="compositionally biased region" description="Polar residues" evidence="4">
    <location>
        <begin position="567"/>
        <end position="576"/>
    </location>
</feature>
<dbReference type="PANTHER" id="PTHR24113:SF12">
    <property type="entry name" value="RAN GTPASE-ACTIVATING PROTEIN 1"/>
    <property type="match status" value="1"/>
</dbReference>
<dbReference type="AlphaFoldDB" id="A0ABD3R020"/>
<reference evidence="6 7" key="1">
    <citation type="journal article" date="2020" name="G3 (Bethesda)">
        <title>Improved Reference Genome for Cyclotella cryptica CCMP332, a Model for Cell Wall Morphogenesis, Salinity Adaptation, and Lipid Production in Diatoms (Bacillariophyta).</title>
        <authorList>
            <person name="Roberts W.R."/>
            <person name="Downey K.M."/>
            <person name="Ruck E.C."/>
            <person name="Traller J.C."/>
            <person name="Alverson A.J."/>
        </authorList>
    </citation>
    <scope>NUCLEOTIDE SEQUENCE [LARGE SCALE GENOMIC DNA]</scope>
    <source>
        <strain evidence="6 7">CCMP332</strain>
    </source>
</reference>
<keyword evidence="7" id="KW-1185">Reference proteome</keyword>
<dbReference type="Gene3D" id="3.80.10.10">
    <property type="entry name" value="Ribonuclease Inhibitor"/>
    <property type="match status" value="2"/>
</dbReference>
<dbReference type="Proteomes" id="UP001516023">
    <property type="component" value="Unassembled WGS sequence"/>
</dbReference>
<feature type="compositionally biased region" description="Low complexity" evidence="4">
    <location>
        <begin position="594"/>
        <end position="610"/>
    </location>
</feature>
<keyword evidence="1" id="KW-0343">GTPase activation</keyword>
<feature type="transmembrane region" description="Helical" evidence="5">
    <location>
        <begin position="767"/>
        <end position="789"/>
    </location>
</feature>
<feature type="compositionally biased region" description="Polar residues" evidence="4">
    <location>
        <begin position="613"/>
        <end position="623"/>
    </location>
</feature>
<dbReference type="Pfam" id="PF13516">
    <property type="entry name" value="LRR_6"/>
    <property type="match status" value="7"/>
</dbReference>
<evidence type="ECO:0000256" key="4">
    <source>
        <dbReference type="SAM" id="MobiDB-lite"/>
    </source>
</evidence>
<comment type="caution">
    <text evidence="6">The sequence shown here is derived from an EMBL/GenBank/DDBJ whole genome shotgun (WGS) entry which is preliminary data.</text>
</comment>
<keyword evidence="5" id="KW-0812">Transmembrane</keyword>
<evidence type="ECO:0000313" key="6">
    <source>
        <dbReference type="EMBL" id="KAL3804701.1"/>
    </source>
</evidence>
<protein>
    <submittedName>
        <fullName evidence="6">Uncharacterized protein</fullName>
    </submittedName>
</protein>
<gene>
    <name evidence="6" type="ORF">HJC23_008516</name>
</gene>
<keyword evidence="5" id="KW-1133">Transmembrane helix</keyword>
<feature type="compositionally biased region" description="Low complexity" evidence="4">
    <location>
        <begin position="631"/>
        <end position="645"/>
    </location>
</feature>
<dbReference type="InterPro" id="IPR027038">
    <property type="entry name" value="RanGap"/>
</dbReference>
<evidence type="ECO:0000256" key="2">
    <source>
        <dbReference type="ARBA" id="ARBA00022614"/>
    </source>
</evidence>
<evidence type="ECO:0000256" key="3">
    <source>
        <dbReference type="ARBA" id="ARBA00022737"/>
    </source>
</evidence>
<evidence type="ECO:0000313" key="7">
    <source>
        <dbReference type="Proteomes" id="UP001516023"/>
    </source>
</evidence>
<dbReference type="InterPro" id="IPR032675">
    <property type="entry name" value="LRR_dom_sf"/>
</dbReference>
<dbReference type="InterPro" id="IPR001611">
    <property type="entry name" value="Leu-rich_rpt"/>
</dbReference>
<sequence>MTKPRQSPPPPKTMSPAALRAELASRGIQTTHHDRPALERAVLNARRNSPGEYEHEFGTPASLPRKDVEEVYAHARGAWPPPPPLHTNKASVPQSALGVLPPSVLRTIAASSDPALTSVDVSHRPLSEDSLVRLLDALENNTTVTKLNLSSCSLNDAASHRIGDLVSKNCTLITLNLDDNAIGVEGAASLSTALITNEVLRSLTLNRNPLGDRGLIYLAKAMGHNNTLTTLEMNECGITQVGRLEELQSMLVKRRIDSNFESLLERLMDDDYRVTGIDLSGRPLGDGGIHRLSQALSDNTSVRQLWLRDCSVTNVGAKALASCLEQNMSIVDLFLGGNEIGDEGLGYICDALRGSNCTLVSLEMDDNRITEKGVRDFISALDKNSSVLVASFENNVEDAECLRHLDIVLEEKRKGLNLVSFVVDPEDESDDEEGDRSGIVNMSVCSSYMPSTYRRAGFRSVASTKYSRLRNSTSNLSTGSHMFSIYNKTARQKSSFHKPTPPTVSASGAAVQQHPPPPPPSPRQRHSPPNVRSSPPERHYSPPQPPLNSSDHNLSGSDLSGKRSSRSAKTPNSTNNPLPPAPNSQESQPLRSSPPAARNGNAPARNHAPPSSLPMQPQGSMAQAQHHVALRRTSSESSGRSSKIPSRSHDPPGDGANLSALAHPRVGNPQVLETVDSESHKSKNSKYSSGKDANALPLVHRFPYLPPVLEGPSEHSLEKSSTSLLSEKSYSETSKHYDQTLKTLCRRVEMLRLMNYFTATHYRSRQFWFWFLPISLCIFLCGILSLASAVDMVGLAPLILSLCTAFLALVAFVLNFLQTRLGWSSLAQSHRLTSLELAQVGCKLEQLRKFEGGRLSSMSISSRSRAHAVRDVYRIDLYISALQKCTPDIPIPIDHAFHLLVSRMKSFCQKYPNAIKARLTAYDQETTIIDPEDPVPLEMQLDAFDLLCQEISSYALFPLFLPNPQKTAGKTVNIFFAKPASKATQQKSRRISTDSYDSRRDSSYDSRGEARSDDMYDESYDVV</sequence>
<dbReference type="PANTHER" id="PTHR24113">
    <property type="entry name" value="RAN GTPASE-ACTIVATING PROTEIN 1"/>
    <property type="match status" value="1"/>
</dbReference>
<name>A0ABD3R020_9STRA</name>
<feature type="compositionally biased region" description="Basic and acidic residues" evidence="4">
    <location>
        <begin position="996"/>
        <end position="1014"/>
    </location>
</feature>
<keyword evidence="3" id="KW-0677">Repeat</keyword>
<evidence type="ECO:0000256" key="1">
    <source>
        <dbReference type="ARBA" id="ARBA00022468"/>
    </source>
</evidence>